<dbReference type="EMBL" id="MT142958">
    <property type="protein sequence ID" value="QJA91064.1"/>
    <property type="molecule type" value="Genomic_DNA"/>
</dbReference>
<reference evidence="2" key="1">
    <citation type="submission" date="2020-03" db="EMBL/GenBank/DDBJ databases">
        <title>The deep terrestrial virosphere.</title>
        <authorList>
            <person name="Holmfeldt K."/>
            <person name="Nilsson E."/>
            <person name="Simone D."/>
            <person name="Lopez-Fernandez M."/>
            <person name="Wu X."/>
            <person name="de Brujin I."/>
            <person name="Lundin D."/>
            <person name="Andersson A."/>
            <person name="Bertilsson S."/>
            <person name="Dopson M."/>
        </authorList>
    </citation>
    <scope>NUCLEOTIDE SEQUENCE</scope>
    <source>
        <strain evidence="2">MM415A01046</strain>
        <strain evidence="3">MM415B03492</strain>
    </source>
</reference>
<dbReference type="InterPro" id="IPR011335">
    <property type="entry name" value="Restrct_endonuc-II-like"/>
</dbReference>
<dbReference type="Pfam" id="PF12705">
    <property type="entry name" value="PDDEXK_1"/>
    <property type="match status" value="1"/>
</dbReference>
<gene>
    <name evidence="2" type="ORF">MM415A01046_0013</name>
    <name evidence="3" type="ORF">MM415B03492_0003</name>
</gene>
<accession>A0A6M3KA43</accession>
<sequence>MKKLSTSTIKQLEQDGSTVLDYSILRAFIACPRRFYYRHELGLVRKDAEPSYALEFGVALHSALQMWESSGRIDALAIKKFLEVFQNEEPSKQTKRGVQTPTYSKIYGCSLLSAYFQKYGTDTRKVLETEIAVGEELADRMFLVGRVDKILESKQGVVYADYKSTKYVDGLQTIINPQFMGYKYIVQKLLGVKVSGELDILPVTKTQDPAELLRRIPFDYSDYSMAKWRESVVASVQEIELCRHNKFFPQRWDCKPFFKDCTFLPLCTVQDDVNEKQLIASMYDVQHWDPFAEVD</sequence>
<protein>
    <submittedName>
        <fullName evidence="2">Putative PD-(D/E)XK nuclease superfamily protein</fullName>
    </submittedName>
</protein>
<dbReference type="EMBL" id="MT142345">
    <property type="protein sequence ID" value="QJA78616.1"/>
    <property type="molecule type" value="Genomic_DNA"/>
</dbReference>
<evidence type="ECO:0000313" key="3">
    <source>
        <dbReference type="EMBL" id="QJA91064.1"/>
    </source>
</evidence>
<evidence type="ECO:0000259" key="1">
    <source>
        <dbReference type="Pfam" id="PF12705"/>
    </source>
</evidence>
<dbReference type="AlphaFoldDB" id="A0A6M3KA43"/>
<feature type="domain" description="PD-(D/E)XK endonuclease-like" evidence="1">
    <location>
        <begin position="23"/>
        <end position="267"/>
    </location>
</feature>
<dbReference type="Gene3D" id="3.90.320.10">
    <property type="match status" value="1"/>
</dbReference>
<dbReference type="InterPro" id="IPR011604">
    <property type="entry name" value="PDDEXK-like_dom_sf"/>
</dbReference>
<dbReference type="SUPFAM" id="SSF52980">
    <property type="entry name" value="Restriction endonuclease-like"/>
    <property type="match status" value="1"/>
</dbReference>
<name>A0A6M3KA43_9ZZZZ</name>
<dbReference type="InterPro" id="IPR038726">
    <property type="entry name" value="PDDEXK_AddAB-type"/>
</dbReference>
<proteinExistence type="predicted"/>
<organism evidence="2">
    <name type="scientific">viral metagenome</name>
    <dbReference type="NCBI Taxonomy" id="1070528"/>
    <lineage>
        <taxon>unclassified sequences</taxon>
        <taxon>metagenomes</taxon>
        <taxon>organismal metagenomes</taxon>
    </lineage>
</organism>
<evidence type="ECO:0000313" key="2">
    <source>
        <dbReference type="EMBL" id="QJA78616.1"/>
    </source>
</evidence>